<dbReference type="InterPro" id="IPR036390">
    <property type="entry name" value="WH_DNA-bd_sf"/>
</dbReference>
<dbReference type="PRINTS" id="PR00598">
    <property type="entry name" value="HTHMARR"/>
</dbReference>
<dbReference type="Gene3D" id="1.10.10.10">
    <property type="entry name" value="Winged helix-like DNA-binding domain superfamily/Winged helix DNA-binding domain"/>
    <property type="match status" value="1"/>
</dbReference>
<evidence type="ECO:0000259" key="4">
    <source>
        <dbReference type="PROSITE" id="PS50995"/>
    </source>
</evidence>
<evidence type="ECO:0000256" key="3">
    <source>
        <dbReference type="ARBA" id="ARBA00023163"/>
    </source>
</evidence>
<dbReference type="SUPFAM" id="SSF46785">
    <property type="entry name" value="Winged helix' DNA-binding domain"/>
    <property type="match status" value="1"/>
</dbReference>
<dbReference type="InterPro" id="IPR000835">
    <property type="entry name" value="HTH_MarR-typ"/>
</dbReference>
<gene>
    <name evidence="5" type="ORF">EDM56_15345</name>
</gene>
<dbReference type="OrthoDB" id="9799663at2"/>
<evidence type="ECO:0000313" key="6">
    <source>
        <dbReference type="Proteomes" id="UP000271031"/>
    </source>
</evidence>
<keyword evidence="3" id="KW-0804">Transcription</keyword>
<keyword evidence="1" id="KW-0805">Transcription regulation</keyword>
<dbReference type="GO" id="GO:0003700">
    <property type="term" value="F:DNA-binding transcription factor activity"/>
    <property type="evidence" value="ECO:0007669"/>
    <property type="project" value="InterPro"/>
</dbReference>
<comment type="caution">
    <text evidence="5">The sequence shown here is derived from an EMBL/GenBank/DDBJ whole genome shotgun (WGS) entry which is preliminary data.</text>
</comment>
<dbReference type="RefSeq" id="WP_122918767.1">
    <property type="nucleotide sequence ID" value="NZ_RHHQ01000012.1"/>
</dbReference>
<dbReference type="InterPro" id="IPR023187">
    <property type="entry name" value="Tscrpt_reg_MarR-type_CS"/>
</dbReference>
<evidence type="ECO:0000313" key="5">
    <source>
        <dbReference type="EMBL" id="RNB87069.1"/>
    </source>
</evidence>
<sequence>MNVNLQHYIGLTIHQTDLLVSAFVKNNLAPLNLAPAQSLILALLLEQDGLTQNEIAEKMLRDKTNVARMVANLEGKGFVRRATNQSDRRLLHVHLTETGRELAQSIIPIYEDIHHTICQGVSQVELDFLHSILLKLRRNLP</sequence>
<dbReference type="SMART" id="SM00347">
    <property type="entry name" value="HTH_MARR"/>
    <property type="match status" value="1"/>
</dbReference>
<reference evidence="5 6" key="1">
    <citation type="submission" date="2018-10" db="EMBL/GenBank/DDBJ databases">
        <title>Phylogenomics of Brevibacillus.</title>
        <authorList>
            <person name="Dunlap C."/>
        </authorList>
    </citation>
    <scope>NUCLEOTIDE SEQUENCE [LARGE SCALE GENOMIC DNA]</scope>
    <source>
        <strain evidence="5 6">JCM 15716</strain>
    </source>
</reference>
<dbReference type="EMBL" id="RHHQ01000012">
    <property type="protein sequence ID" value="RNB87069.1"/>
    <property type="molecule type" value="Genomic_DNA"/>
</dbReference>
<feature type="domain" description="HTH marR-type" evidence="4">
    <location>
        <begin position="1"/>
        <end position="138"/>
    </location>
</feature>
<dbReference type="PANTHER" id="PTHR42756">
    <property type="entry name" value="TRANSCRIPTIONAL REGULATOR, MARR"/>
    <property type="match status" value="1"/>
</dbReference>
<evidence type="ECO:0000256" key="1">
    <source>
        <dbReference type="ARBA" id="ARBA00023015"/>
    </source>
</evidence>
<dbReference type="Proteomes" id="UP000271031">
    <property type="component" value="Unassembled WGS sequence"/>
</dbReference>
<dbReference type="PROSITE" id="PS50995">
    <property type="entry name" value="HTH_MARR_2"/>
    <property type="match status" value="1"/>
</dbReference>
<dbReference type="GO" id="GO:0003677">
    <property type="term" value="F:DNA binding"/>
    <property type="evidence" value="ECO:0007669"/>
    <property type="project" value="UniProtKB-KW"/>
</dbReference>
<evidence type="ECO:0000256" key="2">
    <source>
        <dbReference type="ARBA" id="ARBA00023125"/>
    </source>
</evidence>
<protein>
    <submittedName>
        <fullName evidence="5">MarR family transcriptional regulator</fullName>
    </submittedName>
</protein>
<dbReference type="PANTHER" id="PTHR42756:SF1">
    <property type="entry name" value="TRANSCRIPTIONAL REPRESSOR OF EMRAB OPERON"/>
    <property type="match status" value="1"/>
</dbReference>
<keyword evidence="2" id="KW-0238">DNA-binding</keyword>
<organism evidence="5 6">
    <name type="scientific">Brevibacillus fluminis</name>
    <dbReference type="NCBI Taxonomy" id="511487"/>
    <lineage>
        <taxon>Bacteria</taxon>
        <taxon>Bacillati</taxon>
        <taxon>Bacillota</taxon>
        <taxon>Bacilli</taxon>
        <taxon>Bacillales</taxon>
        <taxon>Paenibacillaceae</taxon>
        <taxon>Brevibacillus</taxon>
    </lineage>
</organism>
<dbReference type="InterPro" id="IPR036388">
    <property type="entry name" value="WH-like_DNA-bd_sf"/>
</dbReference>
<accession>A0A3M8DHI8</accession>
<keyword evidence="6" id="KW-1185">Reference proteome</keyword>
<name>A0A3M8DHI8_9BACL</name>
<dbReference type="PROSITE" id="PS01117">
    <property type="entry name" value="HTH_MARR_1"/>
    <property type="match status" value="1"/>
</dbReference>
<proteinExistence type="predicted"/>
<dbReference type="AlphaFoldDB" id="A0A3M8DHI8"/>
<dbReference type="Pfam" id="PF01047">
    <property type="entry name" value="MarR"/>
    <property type="match status" value="1"/>
</dbReference>